<reference evidence="1" key="1">
    <citation type="submission" date="2021-03" db="EMBL/GenBank/DDBJ databases">
        <title>Draft genome sequence of rust myrtle Austropuccinia psidii MF-1, a brazilian biotype.</title>
        <authorList>
            <person name="Quecine M.C."/>
            <person name="Pachon D.M.R."/>
            <person name="Bonatelli M.L."/>
            <person name="Correr F.H."/>
            <person name="Franceschini L.M."/>
            <person name="Leite T.F."/>
            <person name="Margarido G.R.A."/>
            <person name="Almeida C.A."/>
            <person name="Ferrarezi J.A."/>
            <person name="Labate C.A."/>
        </authorList>
    </citation>
    <scope>NUCLEOTIDE SEQUENCE</scope>
    <source>
        <strain evidence="1">MF-1</strain>
    </source>
</reference>
<organism evidence="1 2">
    <name type="scientific">Austropuccinia psidii MF-1</name>
    <dbReference type="NCBI Taxonomy" id="1389203"/>
    <lineage>
        <taxon>Eukaryota</taxon>
        <taxon>Fungi</taxon>
        <taxon>Dikarya</taxon>
        <taxon>Basidiomycota</taxon>
        <taxon>Pucciniomycotina</taxon>
        <taxon>Pucciniomycetes</taxon>
        <taxon>Pucciniales</taxon>
        <taxon>Sphaerophragmiaceae</taxon>
        <taxon>Austropuccinia</taxon>
    </lineage>
</organism>
<evidence type="ECO:0000313" key="2">
    <source>
        <dbReference type="Proteomes" id="UP000765509"/>
    </source>
</evidence>
<comment type="caution">
    <text evidence="1">The sequence shown here is derived from an EMBL/GenBank/DDBJ whole genome shotgun (WGS) entry which is preliminary data.</text>
</comment>
<accession>A0A9Q3BN82</accession>
<evidence type="ECO:0000313" key="1">
    <source>
        <dbReference type="EMBL" id="MBW0467916.1"/>
    </source>
</evidence>
<proteinExistence type="predicted"/>
<sequence length="144" mass="16797">MKNSNRHIPRWQIAMQEYRGNMTIVQKDENIHKNADVLRRLLLPNDIKNPSYVPEEASPQIPIEGISVTDLNITFFEEFNLLPELELAYKESIHASTNQTPAVPEKGWNPRLTQDYLRWDFAEINTTDSSFKLMLEKARKNAEK</sequence>
<name>A0A9Q3BN82_9BASI</name>
<dbReference type="Proteomes" id="UP000765509">
    <property type="component" value="Unassembled WGS sequence"/>
</dbReference>
<keyword evidence="2" id="KW-1185">Reference proteome</keyword>
<dbReference type="OrthoDB" id="2507171at2759"/>
<gene>
    <name evidence="1" type="ORF">O181_007631</name>
</gene>
<dbReference type="AlphaFoldDB" id="A0A9Q3BN82"/>
<protein>
    <submittedName>
        <fullName evidence="1">Uncharacterized protein</fullName>
    </submittedName>
</protein>
<dbReference type="EMBL" id="AVOT02001717">
    <property type="protein sequence ID" value="MBW0467916.1"/>
    <property type="molecule type" value="Genomic_DNA"/>
</dbReference>